<keyword evidence="2" id="KW-1185">Reference proteome</keyword>
<accession>A9B971</accession>
<dbReference type="InParanoid" id="A9B971"/>
<name>A9B971_HERA2</name>
<dbReference type="HOGENOM" id="CLU_100146_0_0_0"/>
<proteinExistence type="predicted"/>
<dbReference type="KEGG" id="hau:Haur_5258"/>
<keyword evidence="1" id="KW-0614">Plasmid</keyword>
<dbReference type="EMBL" id="CP000877">
    <property type="protein sequence ID" value="ABX07885.1"/>
    <property type="molecule type" value="Genomic_DNA"/>
</dbReference>
<dbReference type="BioCyc" id="HAUR316274:GHYA-5320-MONOMER"/>
<evidence type="ECO:0000313" key="1">
    <source>
        <dbReference type="EMBL" id="ABX07885.1"/>
    </source>
</evidence>
<sequence length="229" mass="25910">MSINHDLFPLVVDHVYIWVSKRAPEMQVLRDMGLYPKETINVHTGQGSASQVVFFKNMYLELVWIEDESELAAHLAGGGAAAPVRETWKQTGVSPFGVGLHYRTPDAEPLPLGTLLHHAMEWMPEDSSIEGIPQPSPFTPSFFILHGTLAYWESRMGEEEHPVGIEYLTDLQITVTSLENPDVLTPYLAERHTIRLKHGAYPLMELTFDHHRQGKMFDLRPTLPLIITC</sequence>
<dbReference type="Proteomes" id="UP000000787">
    <property type="component" value="Plasmid pHAU02"/>
</dbReference>
<reference evidence="1 2" key="1">
    <citation type="journal article" date="2011" name="Stand. Genomic Sci.">
        <title>Complete genome sequence of the filamentous gliding predatory bacterium Herpetosiphon aurantiacus type strain (114-95(T)).</title>
        <authorList>
            <person name="Kiss H."/>
            <person name="Nett M."/>
            <person name="Domin N."/>
            <person name="Martin K."/>
            <person name="Maresca J.A."/>
            <person name="Copeland A."/>
            <person name="Lapidus A."/>
            <person name="Lucas S."/>
            <person name="Berry K.W."/>
            <person name="Glavina Del Rio T."/>
            <person name="Dalin E."/>
            <person name="Tice H."/>
            <person name="Pitluck S."/>
            <person name="Richardson P."/>
            <person name="Bruce D."/>
            <person name="Goodwin L."/>
            <person name="Han C."/>
            <person name="Detter J.C."/>
            <person name="Schmutz J."/>
            <person name="Brettin T."/>
            <person name="Land M."/>
            <person name="Hauser L."/>
            <person name="Kyrpides N.C."/>
            <person name="Ivanova N."/>
            <person name="Goker M."/>
            <person name="Woyke T."/>
            <person name="Klenk H.P."/>
            <person name="Bryant D.A."/>
        </authorList>
    </citation>
    <scope>NUCLEOTIDE SEQUENCE [LARGE SCALE GENOMIC DNA]</scope>
    <source>
        <strain evidence="2">ATCC 23779 / DSM 785 / 114-95</strain>
        <plasmid evidence="1">pHAU02</plasmid>
    </source>
</reference>
<evidence type="ECO:0000313" key="2">
    <source>
        <dbReference type="Proteomes" id="UP000000787"/>
    </source>
</evidence>
<protein>
    <recommendedName>
        <fullName evidence="3">Glyoxalase-like domain-containing protein</fullName>
    </recommendedName>
</protein>
<organism evidence="1 2">
    <name type="scientific">Herpetosiphon aurantiacus (strain ATCC 23779 / DSM 785 / 114-95)</name>
    <dbReference type="NCBI Taxonomy" id="316274"/>
    <lineage>
        <taxon>Bacteria</taxon>
        <taxon>Bacillati</taxon>
        <taxon>Chloroflexota</taxon>
        <taxon>Chloroflexia</taxon>
        <taxon>Herpetosiphonales</taxon>
        <taxon>Herpetosiphonaceae</taxon>
        <taxon>Herpetosiphon</taxon>
    </lineage>
</organism>
<dbReference type="AlphaFoldDB" id="A9B971"/>
<evidence type="ECO:0008006" key="3">
    <source>
        <dbReference type="Google" id="ProtNLM"/>
    </source>
</evidence>
<geneLocation type="plasmid" evidence="1 2">
    <name>pHAU02</name>
</geneLocation>
<gene>
    <name evidence="1" type="ordered locus">Haur_5258</name>
</gene>